<keyword evidence="14" id="KW-1185">Reference proteome</keyword>
<evidence type="ECO:0000313" key="12">
    <source>
        <dbReference type="EMBL" id="PAS94459.1"/>
    </source>
</evidence>
<keyword evidence="12" id="KW-0966">Cell projection</keyword>
<dbReference type="InterPro" id="IPR035890">
    <property type="entry name" value="Anti-sigma-28_factor_FlgM_sf"/>
</dbReference>
<dbReference type="RefSeq" id="WP_095523822.1">
    <property type="nucleotide sequence ID" value="NZ_MDUX01000011.1"/>
</dbReference>
<accession>A0A272EWH6</accession>
<evidence type="ECO:0000256" key="7">
    <source>
        <dbReference type="ARBA" id="ARBA00024739"/>
    </source>
</evidence>
<dbReference type="Pfam" id="PF04316">
    <property type="entry name" value="FlgM"/>
    <property type="match status" value="1"/>
</dbReference>
<dbReference type="AlphaFoldDB" id="A0A272EWH6"/>
<feature type="region of interest" description="Disordered" evidence="9">
    <location>
        <begin position="1"/>
        <end position="26"/>
    </location>
</feature>
<evidence type="ECO:0000256" key="5">
    <source>
        <dbReference type="ARBA" id="ARBA00023015"/>
    </source>
</evidence>
<keyword evidence="12" id="KW-0969">Cilium</keyword>
<evidence type="ECO:0000256" key="4">
    <source>
        <dbReference type="ARBA" id="ARBA00022795"/>
    </source>
</evidence>
<dbReference type="EMBL" id="NMRN01000007">
    <property type="protein sequence ID" value="PAS94459.1"/>
    <property type="molecule type" value="Genomic_DNA"/>
</dbReference>
<dbReference type="GO" id="GO:0044781">
    <property type="term" value="P:bacterial-type flagellum organization"/>
    <property type="evidence" value="ECO:0007669"/>
    <property type="project" value="UniProtKB-KW"/>
</dbReference>
<evidence type="ECO:0000256" key="8">
    <source>
        <dbReference type="ARBA" id="ARBA00030117"/>
    </source>
</evidence>
<evidence type="ECO:0000256" key="1">
    <source>
        <dbReference type="ARBA" id="ARBA00005322"/>
    </source>
</evidence>
<protein>
    <recommendedName>
        <fullName evidence="2">Negative regulator of flagellin synthesis</fullName>
    </recommendedName>
    <alternativeName>
        <fullName evidence="8">Anti-sigma-28 factor</fullName>
    </alternativeName>
</protein>
<reference evidence="11 14" key="1">
    <citation type="submission" date="2016-08" db="EMBL/GenBank/DDBJ databases">
        <title>Candidatus Dactylopiibacterium carminicum genome sequence.</title>
        <authorList>
            <person name="Ramirez-Puebla S.T."/>
            <person name="Ormeno-Orrillo E."/>
            <person name="Vera-Ponce De Leon A."/>
            <person name="Luis L."/>
            <person name="Sanchez-Flores A."/>
            <person name="Monica R."/>
            <person name="Martinez-Romero E."/>
        </authorList>
    </citation>
    <scope>NUCLEOTIDE SEQUENCE [LARGE SCALE GENOMIC DNA]</scope>
    <source>
        <strain evidence="11">END1</strain>
    </source>
</reference>
<gene>
    <name evidence="12" type="primary">flgM</name>
    <name evidence="11" type="ORF">BGI27_05060</name>
    <name evidence="12" type="ORF">CGU29_03880</name>
</gene>
<keyword evidence="5" id="KW-0805">Transcription regulation</keyword>
<sequence>MKITGAMTPAAPAVAQRTETEAAAPAATAAAGAATSAQSAGLQQAQASLAGLPEVDQAKVAALRDALARGELPFDPAKLAALIDRYHGGKP</sequence>
<comment type="function">
    <text evidence="7">Responsible for the coupling of flagellin expression to flagellar assembly by preventing expression of the flagellin genes when a component of the middle class of proteins is defective. It negatively regulates flagellar genes by inhibiting the activity of FliA by directly binding to FliA.</text>
</comment>
<evidence type="ECO:0000256" key="6">
    <source>
        <dbReference type="ARBA" id="ARBA00023163"/>
    </source>
</evidence>
<dbReference type="Proteomes" id="UP000623509">
    <property type="component" value="Unassembled WGS sequence"/>
</dbReference>
<name>A0A272EWH6_9RHOO</name>
<evidence type="ECO:0000259" key="10">
    <source>
        <dbReference type="Pfam" id="PF04316"/>
    </source>
</evidence>
<dbReference type="SUPFAM" id="SSF101498">
    <property type="entry name" value="Anti-sigma factor FlgM"/>
    <property type="match status" value="1"/>
</dbReference>
<dbReference type="NCBIfam" id="TIGR03824">
    <property type="entry name" value="FlgM_jcvi"/>
    <property type="match status" value="1"/>
</dbReference>
<dbReference type="EMBL" id="MDUX01000011">
    <property type="protein sequence ID" value="KAF7599960.1"/>
    <property type="molecule type" value="Genomic_DNA"/>
</dbReference>
<keyword evidence="4" id="KW-1005">Bacterial flagellum biogenesis</keyword>
<dbReference type="InterPro" id="IPR031316">
    <property type="entry name" value="FlgM_C"/>
</dbReference>
<dbReference type="InterPro" id="IPR007412">
    <property type="entry name" value="FlgM"/>
</dbReference>
<comment type="similarity">
    <text evidence="1">Belongs to the FlgM family.</text>
</comment>
<evidence type="ECO:0000313" key="13">
    <source>
        <dbReference type="Proteomes" id="UP000216107"/>
    </source>
</evidence>
<evidence type="ECO:0000256" key="2">
    <source>
        <dbReference type="ARBA" id="ARBA00017823"/>
    </source>
</evidence>
<feature type="domain" description="Anti-sigma-28 factor FlgM C-terminal" evidence="10">
    <location>
        <begin position="36"/>
        <end position="81"/>
    </location>
</feature>
<evidence type="ECO:0000313" key="11">
    <source>
        <dbReference type="EMBL" id="KAF7599960.1"/>
    </source>
</evidence>
<keyword evidence="6" id="KW-0804">Transcription</keyword>
<dbReference type="Proteomes" id="UP000216107">
    <property type="component" value="Unassembled WGS sequence"/>
</dbReference>
<dbReference type="GO" id="GO:0045892">
    <property type="term" value="P:negative regulation of DNA-templated transcription"/>
    <property type="evidence" value="ECO:0007669"/>
    <property type="project" value="InterPro"/>
</dbReference>
<evidence type="ECO:0000313" key="14">
    <source>
        <dbReference type="Proteomes" id="UP000623509"/>
    </source>
</evidence>
<evidence type="ECO:0000256" key="9">
    <source>
        <dbReference type="SAM" id="MobiDB-lite"/>
    </source>
</evidence>
<evidence type="ECO:0000256" key="3">
    <source>
        <dbReference type="ARBA" id="ARBA00022491"/>
    </source>
</evidence>
<keyword evidence="3" id="KW-0678">Repressor</keyword>
<dbReference type="OrthoDB" id="7066611at2"/>
<comment type="caution">
    <text evidence="12">The sequence shown here is derived from an EMBL/GenBank/DDBJ whole genome shotgun (WGS) entry which is preliminary data.</text>
</comment>
<reference evidence="12 13" key="2">
    <citation type="submission" date="2017-07" db="EMBL/GenBank/DDBJ databases">
        <title>Candidatus Dactylopiibacterium carminicum, a nitrogen-fixing symbiont of the cochineal insect Dactylopius coccus and Dactylopius opuntiae (Hemiptera: Coccoidea: Dactylopiidae).</title>
        <authorList>
            <person name="Vera A."/>
        </authorList>
    </citation>
    <scope>NUCLEOTIDE SEQUENCE [LARGE SCALE GENOMIC DNA]</scope>
    <source>
        <strain evidence="12 13">NFDCM</strain>
    </source>
</reference>
<proteinExistence type="inferred from homology"/>
<keyword evidence="12" id="KW-0282">Flagellum</keyword>
<organism evidence="12 13">
    <name type="scientific">Candidatus Dactylopiibacterium carminicum</name>
    <dbReference type="NCBI Taxonomy" id="857335"/>
    <lineage>
        <taxon>Bacteria</taxon>
        <taxon>Pseudomonadati</taxon>
        <taxon>Pseudomonadota</taxon>
        <taxon>Betaproteobacteria</taxon>
        <taxon>Rhodocyclales</taxon>
        <taxon>Rhodocyclaceae</taxon>
        <taxon>Candidatus Dactylopiibacterium</taxon>
    </lineage>
</organism>